<dbReference type="GO" id="GO:0004356">
    <property type="term" value="F:glutamine synthetase activity"/>
    <property type="evidence" value="ECO:0007669"/>
    <property type="project" value="InterPro"/>
</dbReference>
<dbReference type="Pfam" id="PF12437">
    <property type="entry name" value="GSIII_N"/>
    <property type="match status" value="1"/>
</dbReference>
<feature type="non-terminal residue" evidence="2">
    <location>
        <position position="80"/>
    </location>
</feature>
<dbReference type="PANTHER" id="PTHR42974:SF1">
    <property type="entry name" value="TYPE-3 GLUTAMINE SYNTHETASE"/>
    <property type="match status" value="1"/>
</dbReference>
<protein>
    <submittedName>
        <fullName evidence="2">Glutamine synthetase catalytic region</fullName>
    </submittedName>
</protein>
<organism evidence="2">
    <name type="scientific">human gut metagenome</name>
    <dbReference type="NCBI Taxonomy" id="408170"/>
    <lineage>
        <taxon>unclassified sequences</taxon>
        <taxon>metagenomes</taxon>
        <taxon>organismal metagenomes</taxon>
    </lineage>
</organism>
<accession>K1S4M7</accession>
<name>K1S4M7_9ZZZZ</name>
<dbReference type="InterPro" id="IPR052725">
    <property type="entry name" value="GS_Type-3"/>
</dbReference>
<proteinExistence type="predicted"/>
<reference evidence="2" key="1">
    <citation type="journal article" date="2013" name="Environ. Microbiol.">
        <title>Microbiota from the distal guts of lean and obese adolescents exhibit partial functional redundancy besides clear differences in community structure.</title>
        <authorList>
            <person name="Ferrer M."/>
            <person name="Ruiz A."/>
            <person name="Lanza F."/>
            <person name="Haange S.B."/>
            <person name="Oberbach A."/>
            <person name="Till H."/>
            <person name="Bargiela R."/>
            <person name="Campoy C."/>
            <person name="Segura M.T."/>
            <person name="Richter M."/>
            <person name="von Bergen M."/>
            <person name="Seifert J."/>
            <person name="Suarez A."/>
        </authorList>
    </citation>
    <scope>NUCLEOTIDE SEQUENCE</scope>
</reference>
<dbReference type="PANTHER" id="PTHR42974">
    <property type="entry name" value="GLUTAMINE SYNTHETASE"/>
    <property type="match status" value="1"/>
</dbReference>
<evidence type="ECO:0000259" key="1">
    <source>
        <dbReference type="Pfam" id="PF12437"/>
    </source>
</evidence>
<feature type="domain" description="Glutamine synthetase type III N-terminal" evidence="1">
    <location>
        <begin position="5"/>
        <end position="80"/>
    </location>
</feature>
<evidence type="ECO:0000313" key="2">
    <source>
        <dbReference type="EMBL" id="EKC48680.1"/>
    </source>
</evidence>
<comment type="caution">
    <text evidence="2">The sequence shown here is derived from an EMBL/GenBank/DDBJ whole genome shotgun (WGS) entry which is preliminary data.</text>
</comment>
<dbReference type="AlphaFoldDB" id="K1S4M7"/>
<sequence length="80" mass="9229">MEKISDIFGSMVFNDAVMRERLPKETYRQVQATMENGKRLDDDAARIVANAMKDWAIEKGATHFTHWFQPMTGITAEKHD</sequence>
<dbReference type="EMBL" id="AJWY01012892">
    <property type="protein sequence ID" value="EKC48680.1"/>
    <property type="molecule type" value="Genomic_DNA"/>
</dbReference>
<gene>
    <name evidence="2" type="ORF">LEA_18770</name>
</gene>
<dbReference type="InterPro" id="IPR022147">
    <property type="entry name" value="GSIII_N"/>
</dbReference>